<dbReference type="FunFam" id="1.10.10.60:FF:000002">
    <property type="entry name" value="Myb family transcription factor"/>
    <property type="match status" value="1"/>
</dbReference>
<dbReference type="InterPro" id="IPR046955">
    <property type="entry name" value="PHR1-like"/>
</dbReference>
<keyword evidence="4" id="KW-0539">Nucleus</keyword>
<name>A0A061GEX7_THECC</name>
<dbReference type="InParanoid" id="A0A061GEX7"/>
<organism evidence="7 8">
    <name type="scientific">Theobroma cacao</name>
    <name type="common">Cacao</name>
    <name type="synonym">Cocoa</name>
    <dbReference type="NCBI Taxonomy" id="3641"/>
    <lineage>
        <taxon>Eukaryota</taxon>
        <taxon>Viridiplantae</taxon>
        <taxon>Streptophyta</taxon>
        <taxon>Embryophyta</taxon>
        <taxon>Tracheophyta</taxon>
        <taxon>Spermatophyta</taxon>
        <taxon>Magnoliopsida</taxon>
        <taxon>eudicotyledons</taxon>
        <taxon>Gunneridae</taxon>
        <taxon>Pentapetalae</taxon>
        <taxon>rosids</taxon>
        <taxon>malvids</taxon>
        <taxon>Malvales</taxon>
        <taxon>Malvaceae</taxon>
        <taxon>Byttnerioideae</taxon>
        <taxon>Theobroma</taxon>
    </lineage>
</organism>
<dbReference type="SMR" id="A0A061GEX7"/>
<dbReference type="InterPro" id="IPR001005">
    <property type="entry name" value="SANT/Myb"/>
</dbReference>
<dbReference type="Gene3D" id="1.10.10.60">
    <property type="entry name" value="Homeodomain-like"/>
    <property type="match status" value="1"/>
</dbReference>
<proteinExistence type="predicted"/>
<dbReference type="GO" id="GO:0005634">
    <property type="term" value="C:nucleus"/>
    <property type="evidence" value="ECO:0007669"/>
    <property type="project" value="UniProtKB-SubCell"/>
</dbReference>
<reference evidence="7 8" key="1">
    <citation type="journal article" date="2013" name="Genome Biol.">
        <title>The genome sequence of the most widely cultivated cacao type and its use to identify candidate genes regulating pod color.</title>
        <authorList>
            <person name="Motamayor J.C."/>
            <person name="Mockaitis K."/>
            <person name="Schmutz J."/>
            <person name="Haiminen N."/>
            <person name="Iii D.L."/>
            <person name="Cornejo O."/>
            <person name="Findley S.D."/>
            <person name="Zheng P."/>
            <person name="Utro F."/>
            <person name="Royaert S."/>
            <person name="Saski C."/>
            <person name="Jenkins J."/>
            <person name="Podicheti R."/>
            <person name="Zhao M."/>
            <person name="Scheffler B.E."/>
            <person name="Stack J.C."/>
            <person name="Feltus F.A."/>
            <person name="Mustiga G.M."/>
            <person name="Amores F."/>
            <person name="Phillips W."/>
            <person name="Marelli J.P."/>
            <person name="May G.D."/>
            <person name="Shapiro H."/>
            <person name="Ma J."/>
            <person name="Bustamante C.D."/>
            <person name="Schnell R.J."/>
            <person name="Main D."/>
            <person name="Gilbert D."/>
            <person name="Parida L."/>
            <person name="Kuhn D.N."/>
        </authorList>
    </citation>
    <scope>NUCLEOTIDE SEQUENCE [LARGE SCALE GENOMIC DNA]</scope>
    <source>
        <strain evidence="8">cv. Matina 1-6</strain>
    </source>
</reference>
<accession>A0A061GEX7</accession>
<dbReference type="PROSITE" id="PS51294">
    <property type="entry name" value="HTH_MYB"/>
    <property type="match status" value="1"/>
</dbReference>
<dbReference type="PANTHER" id="PTHR31314">
    <property type="entry name" value="MYB FAMILY TRANSCRIPTION FACTOR PHL7-LIKE"/>
    <property type="match status" value="1"/>
</dbReference>
<sequence length="406" mass="46544">MIEGIENHDEEKRVESEEQAENLSAVSSPKCSSFDLNEEASSEEDYDIDIAKENEVSVEEDEKRTEGSSSNNNERRTVRQYVRSKLPRLRWTPDLHLSFVHAVERLGGQERATPKLVLQLMNVRGLSIAHVKSHLQMYRSKKLDEAGQVLRQANRQIQGRDEFRSMLQQVSSSPHQHFRMENGGIVLARGSLENNITRSLYKSPFYQRPLDFKPSIPRHQPTSFISKARGQENGFPKPTALHNQGQSNQIHTMDTAMRVGPMRPGRFLEEKRWHPFELISNRWRVNGNMTKDTFATTCSQSQSPYFCTRPSSDGESYSTRPAAGNLGTKKMIGQFVSNKHDSLSKFSSCRPEFEAPLWLELKQDKLLKDREWLPDLQLRLSQRIGIDDEKTHCKGTEEISTQLSLS</sequence>
<evidence type="ECO:0000256" key="3">
    <source>
        <dbReference type="ARBA" id="ARBA00023163"/>
    </source>
</evidence>
<keyword evidence="3" id="KW-0804">Transcription</keyword>
<dbReference type="GO" id="GO:0003700">
    <property type="term" value="F:DNA-binding transcription factor activity"/>
    <property type="evidence" value="ECO:0007669"/>
    <property type="project" value="InterPro"/>
</dbReference>
<dbReference type="Pfam" id="PF00249">
    <property type="entry name" value="Myb_DNA-binding"/>
    <property type="match status" value="1"/>
</dbReference>
<dbReference type="EMBL" id="CM001884">
    <property type="protein sequence ID" value="EOY27983.1"/>
    <property type="molecule type" value="Genomic_DNA"/>
</dbReference>
<dbReference type="GO" id="GO:0003677">
    <property type="term" value="F:DNA binding"/>
    <property type="evidence" value="ECO:0007669"/>
    <property type="project" value="InterPro"/>
</dbReference>
<dbReference type="Gramene" id="EOY27983">
    <property type="protein sequence ID" value="EOY27983"/>
    <property type="gene ID" value="TCM_029684"/>
</dbReference>
<feature type="compositionally biased region" description="Acidic residues" evidence="5">
    <location>
        <begin position="36"/>
        <end position="48"/>
    </location>
</feature>
<feature type="region of interest" description="Disordered" evidence="5">
    <location>
        <begin position="1"/>
        <end position="78"/>
    </location>
</feature>
<dbReference type="InterPro" id="IPR009057">
    <property type="entry name" value="Homeodomain-like_sf"/>
</dbReference>
<evidence type="ECO:0000256" key="1">
    <source>
        <dbReference type="ARBA" id="ARBA00004123"/>
    </source>
</evidence>
<dbReference type="InterPro" id="IPR006447">
    <property type="entry name" value="Myb_dom_plants"/>
</dbReference>
<dbReference type="STRING" id="3641.A0A061GEX7"/>
<dbReference type="eggNOG" id="ENOG502RJE7">
    <property type="taxonomic scope" value="Eukaryota"/>
</dbReference>
<feature type="compositionally biased region" description="Basic and acidic residues" evidence="5">
    <location>
        <begin position="49"/>
        <end position="66"/>
    </location>
</feature>
<dbReference type="InterPro" id="IPR017930">
    <property type="entry name" value="Myb_dom"/>
</dbReference>
<evidence type="ECO:0000256" key="2">
    <source>
        <dbReference type="ARBA" id="ARBA00023015"/>
    </source>
</evidence>
<evidence type="ECO:0000313" key="7">
    <source>
        <dbReference type="EMBL" id="EOY27983.1"/>
    </source>
</evidence>
<gene>
    <name evidence="7" type="ORF">TCM_029684</name>
</gene>
<evidence type="ECO:0000259" key="6">
    <source>
        <dbReference type="PROSITE" id="PS51294"/>
    </source>
</evidence>
<evidence type="ECO:0000313" key="8">
    <source>
        <dbReference type="Proteomes" id="UP000026915"/>
    </source>
</evidence>
<feature type="compositionally biased region" description="Polar residues" evidence="5">
    <location>
        <begin position="21"/>
        <end position="35"/>
    </location>
</feature>
<dbReference type="NCBIfam" id="TIGR01557">
    <property type="entry name" value="myb_SHAQKYF"/>
    <property type="match status" value="1"/>
</dbReference>
<evidence type="ECO:0000256" key="5">
    <source>
        <dbReference type="SAM" id="MobiDB-lite"/>
    </source>
</evidence>
<evidence type="ECO:0000256" key="4">
    <source>
        <dbReference type="ARBA" id="ARBA00023242"/>
    </source>
</evidence>
<feature type="compositionally biased region" description="Basic and acidic residues" evidence="5">
    <location>
        <begin position="1"/>
        <end position="16"/>
    </location>
</feature>
<protein>
    <submittedName>
        <fullName evidence="7">Myb-like HTH transcriptional regulator family protein, putative</fullName>
    </submittedName>
</protein>
<dbReference type="Proteomes" id="UP000026915">
    <property type="component" value="Chromosome 6"/>
</dbReference>
<dbReference type="HOGENOM" id="CLU_046492_1_0_1"/>
<comment type="subcellular location">
    <subcellularLocation>
        <location evidence="1">Nucleus</location>
    </subcellularLocation>
</comment>
<keyword evidence="2" id="KW-0805">Transcription regulation</keyword>
<feature type="domain" description="HTH myb-type" evidence="6">
    <location>
        <begin position="83"/>
        <end position="143"/>
    </location>
</feature>
<dbReference type="OMA" id="FIPNQWE"/>
<dbReference type="AlphaFoldDB" id="A0A061GEX7"/>
<keyword evidence="8" id="KW-1185">Reference proteome</keyword>
<dbReference type="SUPFAM" id="SSF46689">
    <property type="entry name" value="Homeodomain-like"/>
    <property type="match status" value="1"/>
</dbReference>
<dbReference type="PANTHER" id="PTHR31314:SF128">
    <property type="entry name" value="OS11G0106100 PROTEIN"/>
    <property type="match status" value="1"/>
</dbReference>